<dbReference type="InterPro" id="IPR016102">
    <property type="entry name" value="Succinyl-CoA_synth-like"/>
</dbReference>
<sequence>MLQVTNLPLPFELSEGQALQAFLDEIDYFEPLFDAERKLLADDILYVNGGPTYNKVSTATLLAYGGNPDTKNMRVHQSVLLDVIIVKTYFDFITILFRPAEEILEEAYIVDVDSKRAPMDLTVLNKKGKIWTMAAGGVFFH</sequence>
<dbReference type="Pfam" id="PF16114">
    <property type="entry name" value="Citrate_bind"/>
    <property type="match status" value="1"/>
</dbReference>
<keyword evidence="3" id="KW-1185">Reference proteome</keyword>
<protein>
    <recommendedName>
        <fullName evidence="1">ATP-citrate synthase citrate-binding domain-containing protein</fullName>
    </recommendedName>
</protein>
<feature type="domain" description="ATP-citrate synthase citrate-binding" evidence="1">
    <location>
        <begin position="104"/>
        <end position="137"/>
    </location>
</feature>
<evidence type="ECO:0000313" key="2">
    <source>
        <dbReference type="EMBL" id="CAJ0599558.1"/>
    </source>
</evidence>
<dbReference type="InterPro" id="IPR032263">
    <property type="entry name" value="Citrate-bd"/>
</dbReference>
<organism evidence="2 3">
    <name type="scientific">Cylicocyclus nassatus</name>
    <name type="common">Nematode worm</name>
    <dbReference type="NCBI Taxonomy" id="53992"/>
    <lineage>
        <taxon>Eukaryota</taxon>
        <taxon>Metazoa</taxon>
        <taxon>Ecdysozoa</taxon>
        <taxon>Nematoda</taxon>
        <taxon>Chromadorea</taxon>
        <taxon>Rhabditida</taxon>
        <taxon>Rhabditina</taxon>
        <taxon>Rhabditomorpha</taxon>
        <taxon>Strongyloidea</taxon>
        <taxon>Strongylidae</taxon>
        <taxon>Cylicocyclus</taxon>
    </lineage>
</organism>
<evidence type="ECO:0000259" key="1">
    <source>
        <dbReference type="Pfam" id="PF16114"/>
    </source>
</evidence>
<dbReference type="Gene3D" id="3.40.50.261">
    <property type="entry name" value="Succinyl-CoA synthetase domains"/>
    <property type="match status" value="1"/>
</dbReference>
<reference evidence="2" key="1">
    <citation type="submission" date="2023-07" db="EMBL/GenBank/DDBJ databases">
        <authorList>
            <consortium name="CYATHOMIX"/>
        </authorList>
    </citation>
    <scope>NUCLEOTIDE SEQUENCE</scope>
    <source>
        <strain evidence="2">N/A</strain>
    </source>
</reference>
<dbReference type="Proteomes" id="UP001176961">
    <property type="component" value="Unassembled WGS sequence"/>
</dbReference>
<dbReference type="AlphaFoldDB" id="A0AA36GWV9"/>
<accession>A0AA36GWV9</accession>
<name>A0AA36GWV9_CYLNA</name>
<comment type="caution">
    <text evidence="2">The sequence shown here is derived from an EMBL/GenBank/DDBJ whole genome shotgun (WGS) entry which is preliminary data.</text>
</comment>
<gene>
    <name evidence="2" type="ORF">CYNAS_LOCUS11541</name>
</gene>
<dbReference type="EMBL" id="CATQJL010000223">
    <property type="protein sequence ID" value="CAJ0599558.1"/>
    <property type="molecule type" value="Genomic_DNA"/>
</dbReference>
<proteinExistence type="predicted"/>
<evidence type="ECO:0000313" key="3">
    <source>
        <dbReference type="Proteomes" id="UP001176961"/>
    </source>
</evidence>